<dbReference type="PROSITE" id="PS01153">
    <property type="entry name" value="NOL1_NOP2_SUN"/>
    <property type="match status" value="1"/>
</dbReference>
<dbReference type="InterPro" id="IPR036974">
    <property type="entry name" value="PUA_sf"/>
</dbReference>
<dbReference type="GO" id="GO:0001510">
    <property type="term" value="P:RNA methylation"/>
    <property type="evidence" value="ECO:0007669"/>
    <property type="project" value="InterPro"/>
</dbReference>
<evidence type="ECO:0000259" key="7">
    <source>
        <dbReference type="PROSITE" id="PS51686"/>
    </source>
</evidence>
<dbReference type="InterPro" id="IPR001678">
    <property type="entry name" value="MeTrfase_RsmB-F_NOP2_dom"/>
</dbReference>
<dbReference type="EMBL" id="JBEDUW010000006">
    <property type="protein sequence ID" value="KAK9924134.1"/>
    <property type="molecule type" value="Genomic_DNA"/>
</dbReference>
<dbReference type="Pfam" id="PF01472">
    <property type="entry name" value="PUA"/>
    <property type="match status" value="1"/>
</dbReference>
<protein>
    <recommendedName>
        <fullName evidence="7">SAM-dependent MTase RsmB/NOP-type domain-containing protein</fullName>
    </recommendedName>
</protein>
<dbReference type="CDD" id="cd02440">
    <property type="entry name" value="AdoMet_MTases"/>
    <property type="match status" value="1"/>
</dbReference>
<dbReference type="PANTHER" id="PTHR22807">
    <property type="entry name" value="NOP2 YEAST -RELATED NOL1/NOP2/FMU SUN DOMAIN-CONTAINING"/>
    <property type="match status" value="1"/>
</dbReference>
<comment type="similarity">
    <text evidence="1 6">Belongs to the class I-like SAM-binding methyltransferase superfamily. RsmB/NOP family.</text>
</comment>
<dbReference type="AlphaFoldDB" id="A0AAW1WKK5"/>
<comment type="caution">
    <text evidence="8">The sequence shown here is derived from an EMBL/GenBank/DDBJ whole genome shotgun (WGS) entry which is preliminary data.</text>
</comment>
<dbReference type="GO" id="GO:0003723">
    <property type="term" value="F:RNA binding"/>
    <property type="evidence" value="ECO:0007669"/>
    <property type="project" value="UniProtKB-UniRule"/>
</dbReference>
<accession>A0AAW1WKK5</accession>
<keyword evidence="3 6" id="KW-0808">Transferase</keyword>
<dbReference type="Gene3D" id="2.30.130.10">
    <property type="entry name" value="PUA domain"/>
    <property type="match status" value="1"/>
</dbReference>
<evidence type="ECO:0000256" key="2">
    <source>
        <dbReference type="ARBA" id="ARBA00022603"/>
    </source>
</evidence>
<dbReference type="PROSITE" id="PS51686">
    <property type="entry name" value="SAM_MT_RSMB_NOP"/>
    <property type="match status" value="1"/>
</dbReference>
<evidence type="ECO:0000256" key="6">
    <source>
        <dbReference type="PROSITE-ProRule" id="PRU01023"/>
    </source>
</evidence>
<feature type="binding site" evidence="6">
    <location>
        <begin position="285"/>
        <end position="291"/>
    </location>
    <ligand>
        <name>S-adenosyl-L-methionine</name>
        <dbReference type="ChEBI" id="CHEBI:59789"/>
    </ligand>
</feature>
<evidence type="ECO:0000256" key="1">
    <source>
        <dbReference type="ARBA" id="ARBA00007494"/>
    </source>
</evidence>
<keyword evidence="9" id="KW-1185">Reference proteome</keyword>
<evidence type="ECO:0000256" key="3">
    <source>
        <dbReference type="ARBA" id="ARBA00022679"/>
    </source>
</evidence>
<feature type="binding site" evidence="6">
    <location>
        <position position="449"/>
    </location>
    <ligand>
        <name>S-adenosyl-L-methionine</name>
        <dbReference type="ChEBI" id="CHEBI:59789"/>
    </ligand>
</feature>
<organism evidence="8 9">
    <name type="scientific">Rubus argutus</name>
    <name type="common">Southern blackberry</name>
    <dbReference type="NCBI Taxonomy" id="59490"/>
    <lineage>
        <taxon>Eukaryota</taxon>
        <taxon>Viridiplantae</taxon>
        <taxon>Streptophyta</taxon>
        <taxon>Embryophyta</taxon>
        <taxon>Tracheophyta</taxon>
        <taxon>Spermatophyta</taxon>
        <taxon>Magnoliopsida</taxon>
        <taxon>eudicotyledons</taxon>
        <taxon>Gunneridae</taxon>
        <taxon>Pentapetalae</taxon>
        <taxon>rosids</taxon>
        <taxon>fabids</taxon>
        <taxon>Rosales</taxon>
        <taxon>Rosaceae</taxon>
        <taxon>Rosoideae</taxon>
        <taxon>Rosoideae incertae sedis</taxon>
        <taxon>Rubus</taxon>
    </lineage>
</organism>
<feature type="binding site" evidence="6">
    <location>
        <position position="336"/>
    </location>
    <ligand>
        <name>S-adenosyl-L-methionine</name>
        <dbReference type="ChEBI" id="CHEBI:59789"/>
    </ligand>
</feature>
<dbReference type="PROSITE" id="PS50890">
    <property type="entry name" value="PUA"/>
    <property type="match status" value="1"/>
</dbReference>
<dbReference type="InterPro" id="IPR015947">
    <property type="entry name" value="PUA-like_sf"/>
</dbReference>
<dbReference type="GO" id="GO:0008173">
    <property type="term" value="F:RNA methyltransferase activity"/>
    <property type="evidence" value="ECO:0007669"/>
    <property type="project" value="InterPro"/>
</dbReference>
<name>A0AAW1WKK5_RUBAR</name>
<feature type="domain" description="SAM-dependent MTase RsmB/NOP-type" evidence="7">
    <location>
        <begin position="192"/>
        <end position="580"/>
    </location>
</feature>
<gene>
    <name evidence="8" type="ORF">M0R45_032521</name>
</gene>
<dbReference type="InterPro" id="IPR029063">
    <property type="entry name" value="SAM-dependent_MTases_sf"/>
</dbReference>
<dbReference type="InterPro" id="IPR049560">
    <property type="entry name" value="MeTrfase_RsmB-F_NOP2_cat"/>
</dbReference>
<proteinExistence type="inferred from homology"/>
<keyword evidence="2 6" id="KW-0489">Methyltransferase</keyword>
<dbReference type="SMART" id="SM00359">
    <property type="entry name" value="PUA"/>
    <property type="match status" value="1"/>
</dbReference>
<dbReference type="SUPFAM" id="SSF88697">
    <property type="entry name" value="PUA domain-like"/>
    <property type="match status" value="1"/>
</dbReference>
<sequence>MKKNARDLLRRSIRTFFTHQKQKQPLTMEDLAEERYSYNPTLRWNSEVQSYLSNAYGPFNFSRISKALTRPSCYSCIRVNTLKSTPDAVIQKLRDILRQNGASISKCDIAGLEYLVFVKGSGPHSIDYGCTVDGNVTPPKELLVSRKCAEAVLRGAEVYVPGVLACSAHVEKGDEVAVSVSIEQPGADGGWVVGITRGTILQGSQTDPYHFERSGLYIGRGRAMMTRSGIFRAPEGIAVDLSDRVFNLPSFRGVLEGEIFLQNLPSIVTAHALDPQKGERILDMCAAPGGKTTAIAILMKDEGEIVAADRSHNKVLDIQKLAAEMGLSCITTCRLDALKAVCSRNESDNMSNLCCTEDNHGIKIQVSNLMKSEVEKIESIATERLNAEKDFKKSVTNEKAHERTYISRADIRKDMRRKRNGPGRNQCVGGKAEKSKGFAPNSFDRVLLDAPCSALGLRPRLFAGEETAESLRKHANYQRKMFDQAVQLVRPGGVLVYSTCTINPGENEAVVRYALDTYKFLSLAPQNPRIGGPGLVGRFEFPDGYIEEWLRPGEEELVQKFDPSSPLDTIGFFIAKFIVGSNKADLEISAT</sequence>
<dbReference type="InterPro" id="IPR002478">
    <property type="entry name" value="PUA"/>
</dbReference>
<dbReference type="Gene3D" id="3.40.50.150">
    <property type="entry name" value="Vaccinia Virus protein VP39"/>
    <property type="match status" value="1"/>
</dbReference>
<evidence type="ECO:0000313" key="9">
    <source>
        <dbReference type="Proteomes" id="UP001457282"/>
    </source>
</evidence>
<dbReference type="CDD" id="cd21150">
    <property type="entry name" value="PUA_NSun6-like"/>
    <property type="match status" value="1"/>
</dbReference>
<dbReference type="Pfam" id="PF01189">
    <property type="entry name" value="Methyltr_RsmB-F"/>
    <property type="match status" value="2"/>
</dbReference>
<dbReference type="PRINTS" id="PR02008">
    <property type="entry name" value="RCMTFAMILY"/>
</dbReference>
<evidence type="ECO:0000313" key="8">
    <source>
        <dbReference type="EMBL" id="KAK9924134.1"/>
    </source>
</evidence>
<dbReference type="InterPro" id="IPR023267">
    <property type="entry name" value="RCMT"/>
</dbReference>
<evidence type="ECO:0000256" key="5">
    <source>
        <dbReference type="ARBA" id="ARBA00022884"/>
    </source>
</evidence>
<dbReference type="SUPFAM" id="SSF53335">
    <property type="entry name" value="S-adenosyl-L-methionine-dependent methyltransferases"/>
    <property type="match status" value="1"/>
</dbReference>
<evidence type="ECO:0000256" key="4">
    <source>
        <dbReference type="ARBA" id="ARBA00022691"/>
    </source>
</evidence>
<dbReference type="Proteomes" id="UP001457282">
    <property type="component" value="Unassembled WGS sequence"/>
</dbReference>
<reference evidence="8 9" key="1">
    <citation type="journal article" date="2023" name="G3 (Bethesda)">
        <title>A chromosome-length genome assembly and annotation of blackberry (Rubus argutus, cv. 'Hillquist').</title>
        <authorList>
            <person name="Bruna T."/>
            <person name="Aryal R."/>
            <person name="Dudchenko O."/>
            <person name="Sargent D.J."/>
            <person name="Mead D."/>
            <person name="Buti M."/>
            <person name="Cavallini A."/>
            <person name="Hytonen T."/>
            <person name="Andres J."/>
            <person name="Pham M."/>
            <person name="Weisz D."/>
            <person name="Mascagni F."/>
            <person name="Usai G."/>
            <person name="Natali L."/>
            <person name="Bassil N."/>
            <person name="Fernandez G.E."/>
            <person name="Lomsadze A."/>
            <person name="Armour M."/>
            <person name="Olukolu B."/>
            <person name="Poorten T."/>
            <person name="Britton C."/>
            <person name="Davik J."/>
            <person name="Ashrafi H."/>
            <person name="Aiden E.L."/>
            <person name="Borodovsky M."/>
            <person name="Worthington M."/>
        </authorList>
    </citation>
    <scope>NUCLEOTIDE SEQUENCE [LARGE SCALE GENOMIC DNA]</scope>
    <source>
        <strain evidence="8">PI 553951</strain>
    </source>
</reference>
<feature type="active site" description="Nucleophile" evidence="6">
    <location>
        <position position="500"/>
    </location>
</feature>
<keyword evidence="4 6" id="KW-0949">S-adenosyl-L-methionine</keyword>
<dbReference type="InterPro" id="IPR018314">
    <property type="entry name" value="RsmB/NOL1/NOP2-like_CS"/>
</dbReference>
<feature type="binding site" evidence="6">
    <location>
        <position position="309"/>
    </location>
    <ligand>
        <name>S-adenosyl-L-methionine</name>
        <dbReference type="ChEBI" id="CHEBI:59789"/>
    </ligand>
</feature>
<dbReference type="PANTHER" id="PTHR22807:SF34">
    <property type="entry name" value="TRNA (CYTOSINE(72)-C(5))-METHYLTRANSFERASE NSUN6"/>
    <property type="match status" value="1"/>
</dbReference>
<keyword evidence="5 6" id="KW-0694">RNA-binding</keyword>